<feature type="transmembrane region" description="Helical" evidence="9">
    <location>
        <begin position="101"/>
        <end position="125"/>
    </location>
</feature>
<dbReference type="CDD" id="cd00637">
    <property type="entry name" value="7tm_classA_rhodopsin-like"/>
    <property type="match status" value="1"/>
</dbReference>
<keyword evidence="5" id="KW-0297">G-protein coupled receptor</keyword>
<evidence type="ECO:0000256" key="2">
    <source>
        <dbReference type="ARBA" id="ARBA00022475"/>
    </source>
</evidence>
<dbReference type="Pfam" id="PF00001">
    <property type="entry name" value="7tm_1"/>
    <property type="match status" value="1"/>
</dbReference>
<proteinExistence type="predicted"/>
<dbReference type="PANTHER" id="PTHR24249:SF422">
    <property type="entry name" value="G-PROTEIN COUPLED RECEPTORS FAMILY 1 PROFILE DOMAIN-CONTAINING PROTEIN"/>
    <property type="match status" value="1"/>
</dbReference>
<keyword evidence="8" id="KW-0807">Transducer</keyword>
<dbReference type="SUPFAM" id="SSF81321">
    <property type="entry name" value="Family A G protein-coupled receptor-like"/>
    <property type="match status" value="1"/>
</dbReference>
<dbReference type="InterPro" id="IPR050569">
    <property type="entry name" value="TAAR"/>
</dbReference>
<dbReference type="EMBL" id="VXIV02002599">
    <property type="protein sequence ID" value="KAF6024250.1"/>
    <property type="molecule type" value="Genomic_DNA"/>
</dbReference>
<dbReference type="PANTHER" id="PTHR24249">
    <property type="entry name" value="HISTAMINE RECEPTOR-RELATED G-PROTEIN COUPLED RECEPTOR"/>
    <property type="match status" value="1"/>
</dbReference>
<dbReference type="OrthoDB" id="6147321at2759"/>
<evidence type="ECO:0000256" key="7">
    <source>
        <dbReference type="ARBA" id="ARBA00023170"/>
    </source>
</evidence>
<reference evidence="11" key="1">
    <citation type="submission" date="2020-06" db="EMBL/GenBank/DDBJ databases">
        <title>Draft genome of Bugula neritina, a colonial animal packing powerful symbionts and potential medicines.</title>
        <authorList>
            <person name="Rayko M."/>
        </authorList>
    </citation>
    <scope>NUCLEOTIDE SEQUENCE [LARGE SCALE GENOMIC DNA]</scope>
    <source>
        <strain evidence="11">Kwan_BN1</strain>
    </source>
</reference>
<protein>
    <recommendedName>
        <fullName evidence="10">G-protein coupled receptors family 1 profile domain-containing protein</fullName>
    </recommendedName>
</protein>
<feature type="transmembrane region" description="Helical" evidence="9">
    <location>
        <begin position="146"/>
        <end position="166"/>
    </location>
</feature>
<evidence type="ECO:0000313" key="11">
    <source>
        <dbReference type="EMBL" id="KAF6024250.1"/>
    </source>
</evidence>
<evidence type="ECO:0000256" key="6">
    <source>
        <dbReference type="ARBA" id="ARBA00023136"/>
    </source>
</evidence>
<dbReference type="InterPro" id="IPR000276">
    <property type="entry name" value="GPCR_Rhodpsn"/>
</dbReference>
<keyword evidence="12" id="KW-1185">Reference proteome</keyword>
<keyword evidence="3 9" id="KW-0812">Transmembrane</keyword>
<sequence length="324" mass="35428">MASSTNMEEMLLCSSSNDTELCSRSTMSTAYVWFNAVSILLNVINLCVLSTVNKSKKTPYYWIIINIGISDIAASLSYILMINCSLNYVIVNLPLAHARGLQIVFFTFGLTTATVRNSVLALGSYERYASICHALEIDSNKIINNLGLCILAIWIGCLGLMAASVTTNTAGYCFGEFGSLPPSPNIQTTVVFGVSISVTSFICTICLYKVLKELNKMQNRHTVTKDDGTIKRSAQYILLICLLFYISYVPTFVAVILDVVGSISSAVISATRWAAIIVQSLYGALNSLLYVYMTPGYRLHIKNLFTKSQTLAKVTPDKRSAATA</sequence>
<evidence type="ECO:0000313" key="12">
    <source>
        <dbReference type="Proteomes" id="UP000593567"/>
    </source>
</evidence>
<keyword evidence="2" id="KW-1003">Cell membrane</keyword>
<keyword evidence="4 9" id="KW-1133">Transmembrane helix</keyword>
<keyword evidence="6 9" id="KW-0472">Membrane</keyword>
<evidence type="ECO:0000256" key="4">
    <source>
        <dbReference type="ARBA" id="ARBA00022989"/>
    </source>
</evidence>
<evidence type="ECO:0000259" key="10">
    <source>
        <dbReference type="PROSITE" id="PS50262"/>
    </source>
</evidence>
<dbReference type="AlphaFoldDB" id="A0A7J7JDI0"/>
<feature type="transmembrane region" description="Helical" evidence="9">
    <location>
        <begin position="186"/>
        <end position="211"/>
    </location>
</feature>
<dbReference type="GO" id="GO:0004930">
    <property type="term" value="F:G protein-coupled receptor activity"/>
    <property type="evidence" value="ECO:0007669"/>
    <property type="project" value="UniProtKB-KW"/>
</dbReference>
<evidence type="ECO:0000256" key="1">
    <source>
        <dbReference type="ARBA" id="ARBA00004651"/>
    </source>
</evidence>
<evidence type="ECO:0000256" key="9">
    <source>
        <dbReference type="SAM" id="Phobius"/>
    </source>
</evidence>
<evidence type="ECO:0000256" key="8">
    <source>
        <dbReference type="ARBA" id="ARBA00023224"/>
    </source>
</evidence>
<keyword evidence="7" id="KW-0675">Receptor</keyword>
<dbReference type="InterPro" id="IPR017452">
    <property type="entry name" value="GPCR_Rhodpsn_7TM"/>
</dbReference>
<dbReference type="Proteomes" id="UP000593567">
    <property type="component" value="Unassembled WGS sequence"/>
</dbReference>
<dbReference type="GO" id="GO:0005886">
    <property type="term" value="C:plasma membrane"/>
    <property type="evidence" value="ECO:0007669"/>
    <property type="project" value="UniProtKB-SubCell"/>
</dbReference>
<comment type="subcellular location">
    <subcellularLocation>
        <location evidence="1">Cell membrane</location>
        <topology evidence="1">Multi-pass membrane protein</topology>
    </subcellularLocation>
</comment>
<accession>A0A7J7JDI0</accession>
<evidence type="ECO:0000256" key="5">
    <source>
        <dbReference type="ARBA" id="ARBA00023040"/>
    </source>
</evidence>
<comment type="caution">
    <text evidence="11">The sequence shown here is derived from an EMBL/GenBank/DDBJ whole genome shotgun (WGS) entry which is preliminary data.</text>
</comment>
<name>A0A7J7JDI0_BUGNE</name>
<dbReference type="PROSITE" id="PS50262">
    <property type="entry name" value="G_PROTEIN_RECEP_F1_2"/>
    <property type="match status" value="1"/>
</dbReference>
<evidence type="ECO:0000256" key="3">
    <source>
        <dbReference type="ARBA" id="ARBA00022692"/>
    </source>
</evidence>
<organism evidence="11 12">
    <name type="scientific">Bugula neritina</name>
    <name type="common">Brown bryozoan</name>
    <name type="synonym">Sertularia neritina</name>
    <dbReference type="NCBI Taxonomy" id="10212"/>
    <lineage>
        <taxon>Eukaryota</taxon>
        <taxon>Metazoa</taxon>
        <taxon>Spiralia</taxon>
        <taxon>Lophotrochozoa</taxon>
        <taxon>Bryozoa</taxon>
        <taxon>Gymnolaemata</taxon>
        <taxon>Cheilostomatida</taxon>
        <taxon>Flustrina</taxon>
        <taxon>Buguloidea</taxon>
        <taxon>Bugulidae</taxon>
        <taxon>Bugula</taxon>
    </lineage>
</organism>
<dbReference type="Gene3D" id="1.20.1070.10">
    <property type="entry name" value="Rhodopsin 7-helix transmembrane proteins"/>
    <property type="match status" value="1"/>
</dbReference>
<feature type="transmembrane region" description="Helical" evidence="9">
    <location>
        <begin position="30"/>
        <end position="48"/>
    </location>
</feature>
<feature type="transmembrane region" description="Helical" evidence="9">
    <location>
        <begin position="60"/>
        <end position="81"/>
    </location>
</feature>
<gene>
    <name evidence="11" type="ORF">EB796_017437</name>
</gene>
<feature type="transmembrane region" description="Helical" evidence="9">
    <location>
        <begin position="273"/>
        <end position="293"/>
    </location>
</feature>
<feature type="transmembrane region" description="Helical" evidence="9">
    <location>
        <begin position="236"/>
        <end position="261"/>
    </location>
</feature>
<feature type="domain" description="G-protein coupled receptors family 1 profile" evidence="10">
    <location>
        <begin position="41"/>
        <end position="290"/>
    </location>
</feature>